<protein>
    <recommendedName>
        <fullName evidence="1">DUF7431 domain-containing protein</fullName>
    </recommendedName>
</protein>
<name>A0A8H3M2Y2_9GLOM</name>
<reference evidence="2" key="1">
    <citation type="submission" date="2019-10" db="EMBL/GenBank/DDBJ databases">
        <title>Conservation and host-specific expression of non-tandemly repeated heterogenous ribosome RNA gene in arbuscular mycorrhizal fungi.</title>
        <authorList>
            <person name="Maeda T."/>
            <person name="Kobayashi Y."/>
            <person name="Nakagawa T."/>
            <person name="Ezawa T."/>
            <person name="Yamaguchi K."/>
            <person name="Bino T."/>
            <person name="Nishimoto Y."/>
            <person name="Shigenobu S."/>
            <person name="Kawaguchi M."/>
        </authorList>
    </citation>
    <scope>NUCLEOTIDE SEQUENCE</scope>
    <source>
        <strain evidence="2">HR1</strain>
    </source>
</reference>
<dbReference type="Proteomes" id="UP000615446">
    <property type="component" value="Unassembled WGS sequence"/>
</dbReference>
<comment type="caution">
    <text evidence="2">The sequence shown here is derived from an EMBL/GenBank/DDBJ whole genome shotgun (WGS) entry which is preliminary data.</text>
</comment>
<dbReference type="InterPro" id="IPR055854">
    <property type="entry name" value="DUF7431"/>
</dbReference>
<accession>A0A8H3M2Y2</accession>
<gene>
    <name evidence="2" type="ORF">RCL2_002623100</name>
</gene>
<proteinExistence type="predicted"/>
<sequence>MSFAFGSFFTKKVNSVEVKIVCIDPQKTLQTINLNLSDNLSKVRQRLEEKDIMNPTLSFVEFSENDNNEFTEITFENEEDKRLSEIVRKIEEVRILTLTTCSKFKKINWKILNKLRKLDYGCTMTFDGIKKADKRAFEMKSCELKEFGNEECKPGEFRSKSIEDLMKNKNLFFNADFNDDVNVKYFVNLGIEMSNGTSNNCPGQSVGHYSNYSYNFMKYGKASLELNFENLKANPEFIKVVENAISSKKPGEQFKQIIKDFGQFIPTEIILGGRFHHDESTNRYTEIIGGEKLNDIKDFHIGNWISSLDNYKNWDCIEFRNPISIFQLLPKDLHERIIRSVGTKIHCSIIENCDFTLEDFKKPIRFKLDKIPNEVKKIIKKKDIDCKIFATVTDTKKSKYDFFTCQVLCPSDGSLPSLIIHRVKNEFKLFEKKRECKLKIGLMVIGYYEDFEFDFNTRLDILHYDFDSSDTGNLIKYDSQVPICLGIPVLSEYPKNESLIIGYYYHIQEEKDKNNEIKTRAFAYCLKNNCTVNLPKFTFYTLKITNYHNQRACNTITLTKREYINLEMGKLKLRISVTMKQIYQLSLHALIHIRSYKEEKESFRGGFLRAYFPCTVGINYDIKFVP</sequence>
<organism evidence="2 3">
    <name type="scientific">Rhizophagus clarus</name>
    <dbReference type="NCBI Taxonomy" id="94130"/>
    <lineage>
        <taxon>Eukaryota</taxon>
        <taxon>Fungi</taxon>
        <taxon>Fungi incertae sedis</taxon>
        <taxon>Mucoromycota</taxon>
        <taxon>Glomeromycotina</taxon>
        <taxon>Glomeromycetes</taxon>
        <taxon>Glomerales</taxon>
        <taxon>Glomeraceae</taxon>
        <taxon>Rhizophagus</taxon>
    </lineage>
</organism>
<feature type="domain" description="DUF7431" evidence="1">
    <location>
        <begin position="345"/>
        <end position="568"/>
    </location>
</feature>
<dbReference type="Pfam" id="PF24209">
    <property type="entry name" value="DUF7431"/>
    <property type="match status" value="1"/>
</dbReference>
<evidence type="ECO:0000313" key="3">
    <source>
        <dbReference type="Proteomes" id="UP000615446"/>
    </source>
</evidence>
<evidence type="ECO:0000313" key="2">
    <source>
        <dbReference type="EMBL" id="GES99747.1"/>
    </source>
</evidence>
<dbReference type="AlphaFoldDB" id="A0A8H3M2Y2"/>
<evidence type="ECO:0000259" key="1">
    <source>
        <dbReference type="Pfam" id="PF24209"/>
    </source>
</evidence>
<dbReference type="EMBL" id="BLAL01000285">
    <property type="protein sequence ID" value="GES99747.1"/>
    <property type="molecule type" value="Genomic_DNA"/>
</dbReference>